<dbReference type="EnsemblMetazoa" id="ENSAATROPT015216">
    <property type="protein sequence ID" value="ENSAATROPP013669"/>
    <property type="gene ID" value="ENSAATROPG012388"/>
</dbReference>
<dbReference type="Proteomes" id="UP000075880">
    <property type="component" value="Unassembled WGS sequence"/>
</dbReference>
<name>A0AAG5DSA4_ANOAO</name>
<organism evidence="2 3">
    <name type="scientific">Anopheles atroparvus</name>
    <name type="common">European mosquito</name>
    <dbReference type="NCBI Taxonomy" id="41427"/>
    <lineage>
        <taxon>Eukaryota</taxon>
        <taxon>Metazoa</taxon>
        <taxon>Ecdysozoa</taxon>
        <taxon>Arthropoda</taxon>
        <taxon>Hexapoda</taxon>
        <taxon>Insecta</taxon>
        <taxon>Pterygota</taxon>
        <taxon>Neoptera</taxon>
        <taxon>Endopterygota</taxon>
        <taxon>Diptera</taxon>
        <taxon>Nematocera</taxon>
        <taxon>Culicoidea</taxon>
        <taxon>Culicidae</taxon>
        <taxon>Anophelinae</taxon>
        <taxon>Anopheles</taxon>
    </lineage>
</organism>
<evidence type="ECO:0000256" key="1">
    <source>
        <dbReference type="SAM" id="MobiDB-lite"/>
    </source>
</evidence>
<sequence>MMFSPRNTSSRLISNSSDSSTCSSSYTLSSSCFSPPSTVFTQFVYPTPATFMLFSMSVRKKPRQPESVDGAWLSSWYLKSSSS</sequence>
<feature type="compositionally biased region" description="Low complexity" evidence="1">
    <location>
        <begin position="9"/>
        <end position="21"/>
    </location>
</feature>
<accession>A0AAG5DSA4</accession>
<proteinExistence type="predicted"/>
<protein>
    <submittedName>
        <fullName evidence="2">Uncharacterized protein</fullName>
    </submittedName>
</protein>
<feature type="region of interest" description="Disordered" evidence="1">
    <location>
        <begin position="1"/>
        <end position="21"/>
    </location>
</feature>
<dbReference type="AlphaFoldDB" id="A0AAG5DSA4"/>
<evidence type="ECO:0000313" key="2">
    <source>
        <dbReference type="EnsemblMetazoa" id="ENSAATROPP013669"/>
    </source>
</evidence>
<keyword evidence="3" id="KW-1185">Reference proteome</keyword>
<dbReference type="PROSITE" id="PS51257">
    <property type="entry name" value="PROKAR_LIPOPROTEIN"/>
    <property type="match status" value="1"/>
</dbReference>
<reference evidence="2" key="1">
    <citation type="submission" date="2024-04" db="UniProtKB">
        <authorList>
            <consortium name="EnsemblMetazoa"/>
        </authorList>
    </citation>
    <scope>IDENTIFICATION</scope>
    <source>
        <strain evidence="2">EBRO</strain>
    </source>
</reference>
<evidence type="ECO:0000313" key="3">
    <source>
        <dbReference type="Proteomes" id="UP000075880"/>
    </source>
</evidence>